<dbReference type="Gene3D" id="3.40.1170.60">
    <property type="match status" value="1"/>
</dbReference>
<keyword evidence="2" id="KW-0227">DNA damage</keyword>
<dbReference type="InterPro" id="IPR025188">
    <property type="entry name" value="DUF4113"/>
</dbReference>
<evidence type="ECO:0000313" key="8">
    <source>
        <dbReference type="Proteomes" id="UP000479293"/>
    </source>
</evidence>
<dbReference type="PANTHER" id="PTHR11076:SF34">
    <property type="entry name" value="PROTEIN UMUC"/>
    <property type="match status" value="1"/>
</dbReference>
<dbReference type="InterPro" id="IPR043502">
    <property type="entry name" value="DNA/RNA_pol_sf"/>
</dbReference>
<dbReference type="PROSITE" id="PS50173">
    <property type="entry name" value="UMUC"/>
    <property type="match status" value="1"/>
</dbReference>
<dbReference type="PANTHER" id="PTHR11076">
    <property type="entry name" value="DNA REPAIR POLYMERASE UMUC / TRANSFERASE FAMILY MEMBER"/>
    <property type="match status" value="1"/>
</dbReference>
<dbReference type="Pfam" id="PF11799">
    <property type="entry name" value="IMS_C"/>
    <property type="match status" value="1"/>
</dbReference>
<dbReference type="Gene3D" id="1.10.150.20">
    <property type="entry name" value="5' to 3' exonuclease, C-terminal subdomain"/>
    <property type="match status" value="1"/>
</dbReference>
<evidence type="ECO:0000256" key="4">
    <source>
        <dbReference type="ARBA" id="ARBA00023204"/>
    </source>
</evidence>
<organism evidence="7 8">
    <name type="scientific">Salmonirosea aquatica</name>
    <dbReference type="NCBI Taxonomy" id="2654236"/>
    <lineage>
        <taxon>Bacteria</taxon>
        <taxon>Pseudomonadati</taxon>
        <taxon>Bacteroidota</taxon>
        <taxon>Cytophagia</taxon>
        <taxon>Cytophagales</taxon>
        <taxon>Spirosomataceae</taxon>
        <taxon>Salmonirosea</taxon>
    </lineage>
</organism>
<dbReference type="InterPro" id="IPR050116">
    <property type="entry name" value="DNA_polymerase-Y"/>
</dbReference>
<evidence type="ECO:0000313" key="7">
    <source>
        <dbReference type="EMBL" id="MPR33063.1"/>
    </source>
</evidence>
<comment type="similarity">
    <text evidence="1">Belongs to the DNA polymerase type-Y family.</text>
</comment>
<dbReference type="SUPFAM" id="SSF56672">
    <property type="entry name" value="DNA/RNA polymerases"/>
    <property type="match status" value="1"/>
</dbReference>
<dbReference type="Gene3D" id="3.30.70.270">
    <property type="match status" value="1"/>
</dbReference>
<dbReference type="GO" id="GO:0006281">
    <property type="term" value="P:DNA repair"/>
    <property type="evidence" value="ECO:0007669"/>
    <property type="project" value="UniProtKB-KW"/>
</dbReference>
<evidence type="ECO:0000259" key="6">
    <source>
        <dbReference type="PROSITE" id="PS50173"/>
    </source>
</evidence>
<dbReference type="InterPro" id="IPR017961">
    <property type="entry name" value="DNA_pol_Y-fam_little_finger"/>
</dbReference>
<evidence type="ECO:0000256" key="3">
    <source>
        <dbReference type="ARBA" id="ARBA00023199"/>
    </source>
</evidence>
<accession>A0A7C9BF63</accession>
<dbReference type="CDD" id="cd01700">
    <property type="entry name" value="PolY_Pol_V_umuC"/>
    <property type="match status" value="1"/>
</dbReference>
<proteinExistence type="inferred from homology"/>
<evidence type="ECO:0000256" key="5">
    <source>
        <dbReference type="ARBA" id="ARBA00023236"/>
    </source>
</evidence>
<dbReference type="SUPFAM" id="SSF100879">
    <property type="entry name" value="Lesion bypass DNA polymerase (Y-family), little finger domain"/>
    <property type="match status" value="1"/>
</dbReference>
<dbReference type="GO" id="GO:0005829">
    <property type="term" value="C:cytosol"/>
    <property type="evidence" value="ECO:0007669"/>
    <property type="project" value="TreeGrafter"/>
</dbReference>
<dbReference type="Pfam" id="PF13438">
    <property type="entry name" value="DUF4113"/>
    <property type="match status" value="1"/>
</dbReference>
<keyword evidence="3" id="KW-0741">SOS mutagenesis</keyword>
<dbReference type="EMBL" id="WHLY01000002">
    <property type="protein sequence ID" value="MPR33063.1"/>
    <property type="molecule type" value="Genomic_DNA"/>
</dbReference>
<dbReference type="AlphaFoldDB" id="A0A7C9BF63"/>
<dbReference type="InterPro" id="IPR036775">
    <property type="entry name" value="DNA_pol_Y-fam_lit_finger_sf"/>
</dbReference>
<dbReference type="GO" id="GO:0003684">
    <property type="term" value="F:damaged DNA binding"/>
    <property type="evidence" value="ECO:0007669"/>
    <property type="project" value="InterPro"/>
</dbReference>
<protein>
    <submittedName>
        <fullName evidence="7">DUF4113 domain-containing protein</fullName>
    </submittedName>
</protein>
<sequence length="426" mass="48105">MFGLVDCNNFYVSCERSFNPSLEGRPVVVLSNNDGCVIARSNEAKSVEIKMGTPYFQLKDTIKEHDVRVFSSNYTLYGDLSARVMATLGRFVDQVEIYSIDEAFLDFEGFAHLYPDLHQLALTLQSTVRQWTRIPVSIGMAPTKTLCKVANYFAKRQAENRGILLLDSPERISEILQEFPVSELWGVGSRYAALLRRNAIRTAAQFSNAPDDWINRTMTVNGLRLAYELRGVPCKMLETEFAPKKAICTSPSFGRLIPDLKTMSEALVTHLSRAAEKLRRQGSAAGTMTVFVHTNRFKRSANGQPARQYYNSRTIQLPHPTASTAELTGYALAALQSVYQFGYAYQKVGVILSGLVPIDHHQTHYFTKGPDERLAVLSATMDRLNHRFGRDKVRLASAGYDVTWHHRQQWMSPAYTTKWTDLLQVK</sequence>
<evidence type="ECO:0000256" key="2">
    <source>
        <dbReference type="ARBA" id="ARBA00022763"/>
    </source>
</evidence>
<feature type="domain" description="UmuC" evidence="6">
    <location>
        <begin position="2"/>
        <end position="188"/>
    </location>
</feature>
<dbReference type="InterPro" id="IPR043128">
    <property type="entry name" value="Rev_trsase/Diguanyl_cyclase"/>
</dbReference>
<dbReference type="GO" id="GO:0003887">
    <property type="term" value="F:DNA-directed DNA polymerase activity"/>
    <property type="evidence" value="ECO:0007669"/>
    <property type="project" value="TreeGrafter"/>
</dbReference>
<gene>
    <name evidence="7" type="ORF">GBK04_06745</name>
</gene>
<name>A0A7C9BF63_9BACT</name>
<dbReference type="Proteomes" id="UP000479293">
    <property type="component" value="Unassembled WGS sequence"/>
</dbReference>
<evidence type="ECO:0000256" key="1">
    <source>
        <dbReference type="ARBA" id="ARBA00010945"/>
    </source>
</evidence>
<dbReference type="Pfam" id="PF00817">
    <property type="entry name" value="IMS"/>
    <property type="match status" value="1"/>
</dbReference>
<dbReference type="GO" id="GO:0042276">
    <property type="term" value="P:error-prone translesion synthesis"/>
    <property type="evidence" value="ECO:0007669"/>
    <property type="project" value="TreeGrafter"/>
</dbReference>
<keyword evidence="5" id="KW-0742">SOS response</keyword>
<dbReference type="RefSeq" id="WP_152758026.1">
    <property type="nucleotide sequence ID" value="NZ_WHLY01000002.1"/>
</dbReference>
<keyword evidence="4" id="KW-0234">DNA repair</keyword>
<dbReference type="InterPro" id="IPR001126">
    <property type="entry name" value="UmuC"/>
</dbReference>
<comment type="caution">
    <text evidence="7">The sequence shown here is derived from an EMBL/GenBank/DDBJ whole genome shotgun (WGS) entry which is preliminary data.</text>
</comment>
<keyword evidence="8" id="KW-1185">Reference proteome</keyword>
<reference evidence="7 8" key="1">
    <citation type="submission" date="2019-10" db="EMBL/GenBank/DDBJ databases">
        <title>Draft Genome Sequence of Cytophagaceae sp. SJW1-29.</title>
        <authorList>
            <person name="Choi A."/>
        </authorList>
    </citation>
    <scope>NUCLEOTIDE SEQUENCE [LARGE SCALE GENOMIC DNA]</scope>
    <source>
        <strain evidence="7 8">SJW1-29</strain>
    </source>
</reference>
<dbReference type="Gene3D" id="3.30.1490.100">
    <property type="entry name" value="DNA polymerase, Y-family, little finger domain"/>
    <property type="match status" value="1"/>
</dbReference>
<dbReference type="GO" id="GO:0009432">
    <property type="term" value="P:SOS response"/>
    <property type="evidence" value="ECO:0007669"/>
    <property type="project" value="UniProtKB-KW"/>
</dbReference>